<dbReference type="Proteomes" id="UP000515369">
    <property type="component" value="Chromosome"/>
</dbReference>
<evidence type="ECO:0000313" key="3">
    <source>
        <dbReference type="Proteomes" id="UP000515369"/>
    </source>
</evidence>
<organism evidence="2 3">
    <name type="scientific">Spirosoma foliorum</name>
    <dbReference type="NCBI Taxonomy" id="2710596"/>
    <lineage>
        <taxon>Bacteria</taxon>
        <taxon>Pseudomonadati</taxon>
        <taxon>Bacteroidota</taxon>
        <taxon>Cytophagia</taxon>
        <taxon>Cytophagales</taxon>
        <taxon>Cytophagaceae</taxon>
        <taxon>Spirosoma</taxon>
    </lineage>
</organism>
<evidence type="ECO:0000259" key="1">
    <source>
        <dbReference type="Pfam" id="PF09983"/>
    </source>
</evidence>
<proteinExistence type="predicted"/>
<keyword evidence="3" id="KW-1185">Reference proteome</keyword>
<feature type="domain" description="Wadjet protein JetD C-terminal" evidence="1">
    <location>
        <begin position="56"/>
        <end position="222"/>
    </location>
</feature>
<protein>
    <submittedName>
        <fullName evidence="2">DUF2220 domain-containing protein</fullName>
    </submittedName>
</protein>
<name>A0A7G5GWG4_9BACT</name>
<sequence>MSRNCANWYRIQPIALPTKFIESNRPILRTLLDYLIPEHLNADETDFYKRFHLYVEEPMVKIRFLDASLRVHPTLSHISVWLSEFRTLHLGGSRVFIVENLTTFLTFPTFPDSIAIWGGGFAVTLLGGTDWLHDKQLYYWGDLDAHGFQILDQCRKLFPNTQSLLMDRATFDAHKHLITTGETTPVMELPYLTEEEQSLFQLLNQNGWRVEQERLGEGWVQKNSRNISLIK</sequence>
<dbReference type="AlphaFoldDB" id="A0A7G5GWG4"/>
<gene>
    <name evidence="2" type="ORF">H3H32_35960</name>
</gene>
<dbReference type="EMBL" id="CP059732">
    <property type="protein sequence ID" value="QMW03206.1"/>
    <property type="molecule type" value="Genomic_DNA"/>
</dbReference>
<dbReference type="Pfam" id="PF09983">
    <property type="entry name" value="JetD_C"/>
    <property type="match status" value="1"/>
</dbReference>
<dbReference type="InterPro" id="IPR024534">
    <property type="entry name" value="JetD_C"/>
</dbReference>
<dbReference type="KEGG" id="sfol:H3H32_35960"/>
<accession>A0A7G5GWG4</accession>
<dbReference type="RefSeq" id="WP_182460492.1">
    <property type="nucleotide sequence ID" value="NZ_CP059732.1"/>
</dbReference>
<reference evidence="2 3" key="1">
    <citation type="submission" date="2020-07" db="EMBL/GenBank/DDBJ databases">
        <title>Spirosoma foliorum sp. nov., isolated from the leaves on the Nejang mountain Korea, Republic of.</title>
        <authorList>
            <person name="Ho H."/>
            <person name="Lee Y.-J."/>
            <person name="Nurcahyanto D.-A."/>
            <person name="Kim S.-G."/>
        </authorList>
    </citation>
    <scope>NUCLEOTIDE SEQUENCE [LARGE SCALE GENOMIC DNA]</scope>
    <source>
        <strain evidence="2 3">PL0136</strain>
    </source>
</reference>
<evidence type="ECO:0000313" key="2">
    <source>
        <dbReference type="EMBL" id="QMW03206.1"/>
    </source>
</evidence>